<gene>
    <name evidence="1" type="ORF">AVEN_45673_1</name>
</gene>
<dbReference type="AlphaFoldDB" id="A0A4Y2G8Q4"/>
<feature type="non-terminal residue" evidence="1">
    <location>
        <position position="58"/>
    </location>
</feature>
<dbReference type="Proteomes" id="UP000499080">
    <property type="component" value="Unassembled WGS sequence"/>
</dbReference>
<organism evidence="1 2">
    <name type="scientific">Araneus ventricosus</name>
    <name type="common">Orbweaver spider</name>
    <name type="synonym">Epeira ventricosa</name>
    <dbReference type="NCBI Taxonomy" id="182803"/>
    <lineage>
        <taxon>Eukaryota</taxon>
        <taxon>Metazoa</taxon>
        <taxon>Ecdysozoa</taxon>
        <taxon>Arthropoda</taxon>
        <taxon>Chelicerata</taxon>
        <taxon>Arachnida</taxon>
        <taxon>Araneae</taxon>
        <taxon>Araneomorphae</taxon>
        <taxon>Entelegynae</taxon>
        <taxon>Araneoidea</taxon>
        <taxon>Araneidae</taxon>
        <taxon>Araneus</taxon>
    </lineage>
</organism>
<accession>A0A4Y2G8Q4</accession>
<name>A0A4Y2G8Q4_ARAVE</name>
<proteinExistence type="predicted"/>
<evidence type="ECO:0000313" key="2">
    <source>
        <dbReference type="Proteomes" id="UP000499080"/>
    </source>
</evidence>
<comment type="caution">
    <text evidence="1">The sequence shown here is derived from an EMBL/GenBank/DDBJ whole genome shotgun (WGS) entry which is preliminary data.</text>
</comment>
<dbReference type="EMBL" id="BGPR01098669">
    <property type="protein sequence ID" value="GBM49983.1"/>
    <property type="molecule type" value="Genomic_DNA"/>
</dbReference>
<keyword evidence="2" id="KW-1185">Reference proteome</keyword>
<protein>
    <submittedName>
        <fullName evidence="1">Uncharacterized protein</fullName>
    </submittedName>
</protein>
<sequence length="58" mass="6943">MEIYPNLEFEFSCDYDIFSIILPAAATDSQALWFLHHKPHLDQLMQQPPFYRDTTCHR</sequence>
<evidence type="ECO:0000313" key="1">
    <source>
        <dbReference type="EMBL" id="GBM49983.1"/>
    </source>
</evidence>
<reference evidence="1 2" key="1">
    <citation type="journal article" date="2019" name="Sci. Rep.">
        <title>Orb-weaving spider Araneus ventricosus genome elucidates the spidroin gene catalogue.</title>
        <authorList>
            <person name="Kono N."/>
            <person name="Nakamura H."/>
            <person name="Ohtoshi R."/>
            <person name="Moran D.A.P."/>
            <person name="Shinohara A."/>
            <person name="Yoshida Y."/>
            <person name="Fujiwara M."/>
            <person name="Mori M."/>
            <person name="Tomita M."/>
            <person name="Arakawa K."/>
        </authorList>
    </citation>
    <scope>NUCLEOTIDE SEQUENCE [LARGE SCALE GENOMIC DNA]</scope>
</reference>